<protein>
    <submittedName>
        <fullName evidence="1">Glutaconate CoA-transferase subunit A</fullName>
    </submittedName>
</protein>
<keyword evidence="2" id="KW-1185">Reference proteome</keyword>
<dbReference type="SUPFAM" id="SSF100950">
    <property type="entry name" value="NagB/RpiA/CoA transferase-like"/>
    <property type="match status" value="1"/>
</dbReference>
<dbReference type="Proteomes" id="UP000192783">
    <property type="component" value="Unassembled WGS sequence"/>
</dbReference>
<dbReference type="RefSeq" id="WP_084055926.1">
    <property type="nucleotide sequence ID" value="NZ_FWXF01000001.1"/>
</dbReference>
<evidence type="ECO:0000313" key="2">
    <source>
        <dbReference type="Proteomes" id="UP000192783"/>
    </source>
</evidence>
<name>A0A1W1X420_9BACT</name>
<dbReference type="OrthoDB" id="9777193at2"/>
<accession>A0A1W1X420</accession>
<keyword evidence="1" id="KW-0808">Transferase</keyword>
<proteinExistence type="predicted"/>
<dbReference type="Gene3D" id="3.30.30.40">
    <property type="match status" value="1"/>
</dbReference>
<dbReference type="STRING" id="1121390.SAMN02746041_00476"/>
<dbReference type="InterPro" id="IPR004165">
    <property type="entry name" value="CoA_trans_fam_I"/>
</dbReference>
<gene>
    <name evidence="1" type="ORF">SAMN02746041_00476</name>
</gene>
<dbReference type="EMBL" id="FWXF01000001">
    <property type="protein sequence ID" value="SMC18161.1"/>
    <property type="molecule type" value="Genomic_DNA"/>
</dbReference>
<dbReference type="GO" id="GO:0008410">
    <property type="term" value="F:CoA-transferase activity"/>
    <property type="evidence" value="ECO:0007669"/>
    <property type="project" value="InterPro"/>
</dbReference>
<dbReference type="AlphaFoldDB" id="A0A1W1X420"/>
<dbReference type="SMART" id="SM00882">
    <property type="entry name" value="CoA_trans"/>
    <property type="match status" value="1"/>
</dbReference>
<evidence type="ECO:0000313" key="1">
    <source>
        <dbReference type="EMBL" id="SMC18161.1"/>
    </source>
</evidence>
<dbReference type="Gene3D" id="3.40.1080.10">
    <property type="entry name" value="Glutaconate Coenzyme A-transferase"/>
    <property type="match status" value="1"/>
</dbReference>
<dbReference type="Pfam" id="PF01144">
    <property type="entry name" value="CoA_trans"/>
    <property type="match status" value="1"/>
</dbReference>
<reference evidence="1 2" key="1">
    <citation type="submission" date="2017-04" db="EMBL/GenBank/DDBJ databases">
        <authorList>
            <person name="Afonso C.L."/>
            <person name="Miller P.J."/>
            <person name="Scott M.A."/>
            <person name="Spackman E."/>
            <person name="Goraichik I."/>
            <person name="Dimitrov K.M."/>
            <person name="Suarez D.L."/>
            <person name="Swayne D.E."/>
        </authorList>
    </citation>
    <scope>NUCLEOTIDE SEQUENCE [LARGE SCALE GENOMIC DNA]</scope>
    <source>
        <strain evidence="1 2">DSM 13146</strain>
    </source>
</reference>
<sequence>MTDRSKQITLSEAAEIIKDGTILSFSGFTIWRRPCALVYELIRQKRRHLHLIEVNSGPHSEFLIGAGCVDVWESCWIGHELYGKYGANLARKVRQKEIVYEDYSHAEMAFRFQAAASGMPFMATQTSLGTDIHNPEYDMLARAGLRNGKNPKIPRKKYEFVDDPFFGDGRQTLVPAAKVDVSVLAVQQVGEEGTVRIAGQFFTDPEVCRAADITIVVAEEIVPEDYLRRESHLNKIPSFQVDYVVEGPWGAHPTGMFGFYDVDGEFLRNFYMQTRSQEGFNEFAKEWIFGLNHDGYLNKLGVPRLARLKANTALHYSTRVERGKK</sequence>
<dbReference type="InterPro" id="IPR037171">
    <property type="entry name" value="NagB/RpiA_transferase-like"/>
</dbReference>
<organism evidence="1 2">
    <name type="scientific">Desulfacinum hydrothermale DSM 13146</name>
    <dbReference type="NCBI Taxonomy" id="1121390"/>
    <lineage>
        <taxon>Bacteria</taxon>
        <taxon>Pseudomonadati</taxon>
        <taxon>Thermodesulfobacteriota</taxon>
        <taxon>Syntrophobacteria</taxon>
        <taxon>Syntrophobacterales</taxon>
        <taxon>Syntrophobacteraceae</taxon>
        <taxon>Desulfacinum</taxon>
    </lineage>
</organism>